<evidence type="ECO:0000313" key="3">
    <source>
        <dbReference type="Proteomes" id="UP000054988"/>
    </source>
</evidence>
<dbReference type="EMBL" id="LATX01001587">
    <property type="protein sequence ID" value="KTB40399.1"/>
    <property type="molecule type" value="Genomic_DNA"/>
</dbReference>
<proteinExistence type="predicted"/>
<evidence type="ECO:0000313" key="2">
    <source>
        <dbReference type="EMBL" id="KTB40399.1"/>
    </source>
</evidence>
<name>A0A0W0FVH4_MONRR</name>
<feature type="signal peptide" evidence="1">
    <location>
        <begin position="1"/>
        <end position="19"/>
    </location>
</feature>
<dbReference type="AlphaFoldDB" id="A0A0W0FVH4"/>
<evidence type="ECO:0000256" key="1">
    <source>
        <dbReference type="SAM" id="SignalP"/>
    </source>
</evidence>
<feature type="chain" id="PRO_5006902156" evidence="1">
    <location>
        <begin position="20"/>
        <end position="151"/>
    </location>
</feature>
<organism evidence="2 3">
    <name type="scientific">Moniliophthora roreri</name>
    <name type="common">Frosty pod rot fungus</name>
    <name type="synonym">Monilia roreri</name>
    <dbReference type="NCBI Taxonomy" id="221103"/>
    <lineage>
        <taxon>Eukaryota</taxon>
        <taxon>Fungi</taxon>
        <taxon>Dikarya</taxon>
        <taxon>Basidiomycota</taxon>
        <taxon>Agaricomycotina</taxon>
        <taxon>Agaricomycetes</taxon>
        <taxon>Agaricomycetidae</taxon>
        <taxon>Agaricales</taxon>
        <taxon>Marasmiineae</taxon>
        <taxon>Marasmiaceae</taxon>
        <taxon>Moniliophthora</taxon>
    </lineage>
</organism>
<gene>
    <name evidence="2" type="ORF">WG66_7019</name>
</gene>
<sequence>MASFAALFVRLACTVLVTAPKGIGKMKPGIERSAKNGLKREKVTISPVHGDYYPSDRDSAFLLQLVTEYFSKHVHRDLVRRSLFCKGGIVVLNFSDITAEDDLYSSMRRTIQHIDEVLKDERLKGKRYIVNTLWAEHMRNGDRDSNTPFLP</sequence>
<comment type="caution">
    <text evidence="2">The sequence shown here is derived from an EMBL/GenBank/DDBJ whole genome shotgun (WGS) entry which is preliminary data.</text>
</comment>
<dbReference type="Proteomes" id="UP000054988">
    <property type="component" value="Unassembled WGS sequence"/>
</dbReference>
<keyword evidence="1" id="KW-0732">Signal</keyword>
<protein>
    <submittedName>
        <fullName evidence="2">Uncharacterized protein</fullName>
    </submittedName>
</protein>
<reference evidence="2 3" key="1">
    <citation type="submission" date="2015-12" db="EMBL/GenBank/DDBJ databases">
        <title>Draft genome sequence of Moniliophthora roreri, the causal agent of frosty pod rot of cacao.</title>
        <authorList>
            <person name="Aime M.C."/>
            <person name="Diaz-Valderrama J.R."/>
            <person name="Kijpornyongpan T."/>
            <person name="Phillips-Mora W."/>
        </authorList>
    </citation>
    <scope>NUCLEOTIDE SEQUENCE [LARGE SCALE GENOMIC DNA]</scope>
    <source>
        <strain evidence="2 3">MCA 2952</strain>
    </source>
</reference>
<accession>A0A0W0FVH4</accession>